<sequence length="178" mass="20180">MKRKLLSLILVIASSQLVITPAFAAIDLQADLNRIVAGINRFDANSATSSSIRTMKDVKRIFKNNDSILREIGEANAAFKRDLNSAKRQIPSKDTKETPAFNTLMNLTKGYEEWLRYQNMDQASSIKCIKNAGISLNIYLQCAISLLPKTAEHERIGRQKLQAAWDDWKKWQVKYGYA</sequence>
<gene>
    <name evidence="1" type="ORF">UFOPK3614_00416</name>
</gene>
<dbReference type="AlphaFoldDB" id="A0A6J7H9Y8"/>
<dbReference type="EMBL" id="CAFBMS010000015">
    <property type="protein sequence ID" value="CAB4913140.1"/>
    <property type="molecule type" value="Genomic_DNA"/>
</dbReference>
<proteinExistence type="predicted"/>
<organism evidence="1">
    <name type="scientific">freshwater metagenome</name>
    <dbReference type="NCBI Taxonomy" id="449393"/>
    <lineage>
        <taxon>unclassified sequences</taxon>
        <taxon>metagenomes</taxon>
        <taxon>ecological metagenomes</taxon>
    </lineage>
</organism>
<evidence type="ECO:0000313" key="1">
    <source>
        <dbReference type="EMBL" id="CAB4913140.1"/>
    </source>
</evidence>
<reference evidence="1" key="1">
    <citation type="submission" date="2020-05" db="EMBL/GenBank/DDBJ databases">
        <authorList>
            <person name="Chiriac C."/>
            <person name="Salcher M."/>
            <person name="Ghai R."/>
            <person name="Kavagutti S V."/>
        </authorList>
    </citation>
    <scope>NUCLEOTIDE SEQUENCE</scope>
</reference>
<protein>
    <submittedName>
        <fullName evidence="1">Unannotated protein</fullName>
    </submittedName>
</protein>
<name>A0A6J7H9Y8_9ZZZZ</name>
<accession>A0A6J7H9Y8</accession>